<gene>
    <name evidence="2" type="ORF">GCM10009039_27310</name>
</gene>
<dbReference type="CDD" id="cd07432">
    <property type="entry name" value="PHP_HisPPase"/>
    <property type="match status" value="1"/>
</dbReference>
<evidence type="ECO:0000313" key="2">
    <source>
        <dbReference type="EMBL" id="GGL67900.1"/>
    </source>
</evidence>
<dbReference type="Proteomes" id="UP000607197">
    <property type="component" value="Unassembled WGS sequence"/>
</dbReference>
<dbReference type="InterPro" id="IPR003141">
    <property type="entry name" value="Pol/His_phosphatase_N"/>
</dbReference>
<reference evidence="2" key="1">
    <citation type="journal article" date="2014" name="Int. J. Syst. Evol. Microbiol.">
        <title>Complete genome sequence of Corynebacterium casei LMG S-19264T (=DSM 44701T), isolated from a smear-ripened cheese.</title>
        <authorList>
            <consortium name="US DOE Joint Genome Institute (JGI-PGF)"/>
            <person name="Walter F."/>
            <person name="Albersmeier A."/>
            <person name="Kalinowski J."/>
            <person name="Ruckert C."/>
        </authorList>
    </citation>
    <scope>NUCLEOTIDE SEQUENCE</scope>
    <source>
        <strain evidence="2">JCM 19596</strain>
    </source>
</reference>
<keyword evidence="3" id="KW-1185">Reference proteome</keyword>
<dbReference type="Gene3D" id="3.20.20.140">
    <property type="entry name" value="Metal-dependent hydrolases"/>
    <property type="match status" value="1"/>
</dbReference>
<dbReference type="EMBL" id="BMPG01000004">
    <property type="protein sequence ID" value="GGL67900.1"/>
    <property type="molecule type" value="Genomic_DNA"/>
</dbReference>
<dbReference type="SMART" id="SM00481">
    <property type="entry name" value="POLIIIAc"/>
    <property type="match status" value="1"/>
</dbReference>
<protein>
    <submittedName>
        <fullName evidence="2">Phosphoesterase</fullName>
    </submittedName>
</protein>
<evidence type="ECO:0000259" key="1">
    <source>
        <dbReference type="SMART" id="SM00481"/>
    </source>
</evidence>
<dbReference type="AlphaFoldDB" id="A0A830FES0"/>
<dbReference type="SUPFAM" id="SSF89550">
    <property type="entry name" value="PHP domain-like"/>
    <property type="match status" value="1"/>
</dbReference>
<evidence type="ECO:0000313" key="3">
    <source>
        <dbReference type="Proteomes" id="UP000607197"/>
    </source>
</evidence>
<proteinExistence type="predicted"/>
<feature type="domain" description="Polymerase/histidinol phosphatase N-terminal" evidence="1">
    <location>
        <begin position="10"/>
        <end position="77"/>
    </location>
</feature>
<dbReference type="OrthoDB" id="50465at2157"/>
<accession>A0A830FES0</accession>
<organism evidence="2 3">
    <name type="scientific">Halocalculus aciditolerans</name>
    <dbReference type="NCBI Taxonomy" id="1383812"/>
    <lineage>
        <taxon>Archaea</taxon>
        <taxon>Methanobacteriati</taxon>
        <taxon>Methanobacteriota</taxon>
        <taxon>Stenosarchaea group</taxon>
        <taxon>Halobacteria</taxon>
        <taxon>Halobacteriales</taxon>
        <taxon>Halobacteriaceae</taxon>
        <taxon>Halocalculus</taxon>
    </lineage>
</organism>
<reference evidence="2" key="2">
    <citation type="submission" date="2020-09" db="EMBL/GenBank/DDBJ databases">
        <authorList>
            <person name="Sun Q."/>
            <person name="Ohkuma M."/>
        </authorList>
    </citation>
    <scope>NUCLEOTIDE SEQUENCE</scope>
    <source>
        <strain evidence="2">JCM 19596</strain>
    </source>
</reference>
<sequence length="229" mass="23639">MTGAGHTLYIDTHVHTEGTDESYPSLEAVVERAADVGLDGLVVTDRDTAAAATELLPDLAAEHSLLGIPGVEVSTADGPLLALGAEATPEPGRPIAETARALLDETIVPVVPAVQEREFGGVDLDSLPPGVGLEVYDADTMRGITNTQSARVAGTGDRGAYAGSNARTLADVGQAATSVRLPPGEEPTRQAVLDAMWVGDTNVVARPPSPVTYGKKLLGSAARQVNPFR</sequence>
<comment type="caution">
    <text evidence="2">The sequence shown here is derived from an EMBL/GenBank/DDBJ whole genome shotgun (WGS) entry which is preliminary data.</text>
</comment>
<name>A0A830FES0_9EURY</name>
<dbReference type="RefSeq" id="WP_188979889.1">
    <property type="nucleotide sequence ID" value="NZ_BMPG01000004.1"/>
</dbReference>
<dbReference type="InterPro" id="IPR016195">
    <property type="entry name" value="Pol/histidinol_Pase-like"/>
</dbReference>